<feature type="compositionally biased region" description="Basic and acidic residues" evidence="1">
    <location>
        <begin position="38"/>
        <end position="47"/>
    </location>
</feature>
<evidence type="ECO:0000313" key="3">
    <source>
        <dbReference type="Proteomes" id="UP000245207"/>
    </source>
</evidence>
<evidence type="ECO:0000313" key="2">
    <source>
        <dbReference type="EMBL" id="PWA87678.1"/>
    </source>
</evidence>
<dbReference type="Proteomes" id="UP000245207">
    <property type="component" value="Unassembled WGS sequence"/>
</dbReference>
<name>A0A2U1PPH6_ARTAN</name>
<proteinExistence type="predicted"/>
<organism evidence="2 3">
    <name type="scientific">Artemisia annua</name>
    <name type="common">Sweet wormwood</name>
    <dbReference type="NCBI Taxonomy" id="35608"/>
    <lineage>
        <taxon>Eukaryota</taxon>
        <taxon>Viridiplantae</taxon>
        <taxon>Streptophyta</taxon>
        <taxon>Embryophyta</taxon>
        <taxon>Tracheophyta</taxon>
        <taxon>Spermatophyta</taxon>
        <taxon>Magnoliopsida</taxon>
        <taxon>eudicotyledons</taxon>
        <taxon>Gunneridae</taxon>
        <taxon>Pentapetalae</taxon>
        <taxon>asterids</taxon>
        <taxon>campanulids</taxon>
        <taxon>Asterales</taxon>
        <taxon>Asteraceae</taxon>
        <taxon>Asteroideae</taxon>
        <taxon>Anthemideae</taxon>
        <taxon>Artemisiinae</taxon>
        <taxon>Artemisia</taxon>
    </lineage>
</organism>
<dbReference type="EMBL" id="PKPP01000889">
    <property type="protein sequence ID" value="PWA87678.1"/>
    <property type="molecule type" value="Genomic_DNA"/>
</dbReference>
<accession>A0A2U1PPH6</accession>
<feature type="region of interest" description="Disordered" evidence="1">
    <location>
        <begin position="30"/>
        <end position="65"/>
    </location>
</feature>
<dbReference type="STRING" id="35608.A0A2U1PPH6"/>
<dbReference type="AlphaFoldDB" id="A0A2U1PPH6"/>
<evidence type="ECO:0000256" key="1">
    <source>
        <dbReference type="SAM" id="MobiDB-lite"/>
    </source>
</evidence>
<keyword evidence="3" id="KW-1185">Reference proteome</keyword>
<reference evidence="2 3" key="1">
    <citation type="journal article" date="2018" name="Mol. Plant">
        <title>The genome of Artemisia annua provides insight into the evolution of Asteraceae family and artemisinin biosynthesis.</title>
        <authorList>
            <person name="Shen Q."/>
            <person name="Zhang L."/>
            <person name="Liao Z."/>
            <person name="Wang S."/>
            <person name="Yan T."/>
            <person name="Shi P."/>
            <person name="Liu M."/>
            <person name="Fu X."/>
            <person name="Pan Q."/>
            <person name="Wang Y."/>
            <person name="Lv Z."/>
            <person name="Lu X."/>
            <person name="Zhang F."/>
            <person name="Jiang W."/>
            <person name="Ma Y."/>
            <person name="Chen M."/>
            <person name="Hao X."/>
            <person name="Li L."/>
            <person name="Tang Y."/>
            <person name="Lv G."/>
            <person name="Zhou Y."/>
            <person name="Sun X."/>
            <person name="Brodelius P.E."/>
            <person name="Rose J.K.C."/>
            <person name="Tang K."/>
        </authorList>
    </citation>
    <scope>NUCLEOTIDE SEQUENCE [LARGE SCALE GENOMIC DNA]</scope>
    <source>
        <strain evidence="3">cv. Huhao1</strain>
        <tissue evidence="2">Leaf</tissue>
    </source>
</reference>
<dbReference type="OrthoDB" id="1711508at2759"/>
<protein>
    <submittedName>
        <fullName evidence="2">Uncharacterized protein</fullName>
    </submittedName>
</protein>
<gene>
    <name evidence="2" type="ORF">CTI12_AA127360</name>
</gene>
<comment type="caution">
    <text evidence="2">The sequence shown here is derived from an EMBL/GenBank/DDBJ whole genome shotgun (WGS) entry which is preliminary data.</text>
</comment>
<sequence>MGTKDSKIKNVVVASDYTRLTEKEEGIKNAIVASDGSPKTEEGDKKQQPNTAIFPRNYDPENKEDAFLGPDGELRVFLNGLAEANDVPSYVKDHPIGEPAITSLHPDWDYYS</sequence>
<feature type="region of interest" description="Disordered" evidence="1">
    <location>
        <begin position="88"/>
        <end position="112"/>
    </location>
</feature>